<dbReference type="InterPro" id="IPR016186">
    <property type="entry name" value="C-type_lectin-like/link_sf"/>
</dbReference>
<sequence length="187" mass="20645">MPLPESQAKLLFLPISVRQGTLRRRMAAAARLALLLLLLLGCVDLLQGSRVRYLLHCPPGWSYYKLSCFKYFRQLRSWDEAEAQCQASHPGAHLAWVEEPREAATLGKAISYHQRTQPVWIGLRSPRQGQAWSWANGADYSKASGLPGSGAHGGACAVLPHLGGFTRWSGADCAQRHHFLCKFAPAP</sequence>
<evidence type="ECO:0000256" key="1">
    <source>
        <dbReference type="ARBA" id="ARBA00004498"/>
    </source>
</evidence>
<dbReference type="InterPro" id="IPR001304">
    <property type="entry name" value="C-type_lectin-like"/>
</dbReference>
<dbReference type="PRINTS" id="PR01504">
    <property type="entry name" value="PNCREATITSAP"/>
</dbReference>
<dbReference type="GeneID" id="136992503"/>
<dbReference type="Proteomes" id="UP001652627">
    <property type="component" value="Chromosome 8"/>
</dbReference>
<dbReference type="SMART" id="SM00034">
    <property type="entry name" value="CLECT"/>
    <property type="match status" value="1"/>
</dbReference>
<evidence type="ECO:0000313" key="4">
    <source>
        <dbReference type="Proteomes" id="UP001652627"/>
    </source>
</evidence>
<keyword evidence="2" id="KW-0964">Secreted</keyword>
<comment type="subcellular location">
    <subcellularLocation>
        <location evidence="1">Secreted</location>
        <location evidence="1">Extracellular space</location>
        <location evidence="1">Extracellular matrix</location>
    </subcellularLocation>
</comment>
<dbReference type="SUPFAM" id="SSF56436">
    <property type="entry name" value="C-type lectin-like"/>
    <property type="match status" value="1"/>
</dbReference>
<dbReference type="InterPro" id="IPR050111">
    <property type="entry name" value="C-type_lectin/snaclec_domain"/>
</dbReference>
<accession>A0ABM4EV08</accession>
<dbReference type="Gene3D" id="3.10.100.10">
    <property type="entry name" value="Mannose-Binding Protein A, subunit A"/>
    <property type="match status" value="1"/>
</dbReference>
<name>A0ABM4EV08_9AVES</name>
<organism evidence="4 5">
    <name type="scientific">Apteryx mantelli</name>
    <name type="common">North Island brown kiwi</name>
    <dbReference type="NCBI Taxonomy" id="2696672"/>
    <lineage>
        <taxon>Eukaryota</taxon>
        <taxon>Metazoa</taxon>
        <taxon>Chordata</taxon>
        <taxon>Craniata</taxon>
        <taxon>Vertebrata</taxon>
        <taxon>Euteleostomi</taxon>
        <taxon>Archelosauria</taxon>
        <taxon>Archosauria</taxon>
        <taxon>Dinosauria</taxon>
        <taxon>Saurischia</taxon>
        <taxon>Theropoda</taxon>
        <taxon>Coelurosauria</taxon>
        <taxon>Aves</taxon>
        <taxon>Palaeognathae</taxon>
        <taxon>Apterygiformes</taxon>
        <taxon>Apterygidae</taxon>
        <taxon>Apteryx</taxon>
    </lineage>
</organism>
<keyword evidence="4" id="KW-1185">Reference proteome</keyword>
<dbReference type="InterPro" id="IPR016187">
    <property type="entry name" value="CTDL_fold"/>
</dbReference>
<reference evidence="5" key="1">
    <citation type="submission" date="2025-08" db="UniProtKB">
        <authorList>
            <consortium name="RefSeq"/>
        </authorList>
    </citation>
    <scope>IDENTIFICATION</scope>
    <source>
        <tissue evidence="5">Blood</tissue>
    </source>
</reference>
<evidence type="ECO:0000259" key="3">
    <source>
        <dbReference type="PROSITE" id="PS50041"/>
    </source>
</evidence>
<feature type="domain" description="C-type lectin" evidence="3">
    <location>
        <begin position="64"/>
        <end position="182"/>
    </location>
</feature>
<protein>
    <submittedName>
        <fullName evidence="5">Regenerating islet-derived protein 4</fullName>
    </submittedName>
</protein>
<gene>
    <name evidence="5" type="primary">REG4</name>
</gene>
<evidence type="ECO:0000256" key="2">
    <source>
        <dbReference type="ARBA" id="ARBA00022530"/>
    </source>
</evidence>
<evidence type="ECO:0000313" key="5">
    <source>
        <dbReference type="RefSeq" id="XP_067156541.1"/>
    </source>
</evidence>
<dbReference type="PANTHER" id="PTHR22803">
    <property type="entry name" value="MANNOSE, PHOSPHOLIPASE, LECTIN RECEPTOR RELATED"/>
    <property type="match status" value="1"/>
</dbReference>
<keyword evidence="2" id="KW-0272">Extracellular matrix</keyword>
<dbReference type="RefSeq" id="XP_067156541.1">
    <property type="nucleotide sequence ID" value="XM_067300440.1"/>
</dbReference>
<dbReference type="Pfam" id="PF00059">
    <property type="entry name" value="Lectin_C"/>
    <property type="match status" value="1"/>
</dbReference>
<dbReference type="PROSITE" id="PS50041">
    <property type="entry name" value="C_TYPE_LECTIN_2"/>
    <property type="match status" value="1"/>
</dbReference>
<proteinExistence type="predicted"/>